<proteinExistence type="predicted"/>
<evidence type="ECO:0008006" key="4">
    <source>
        <dbReference type="Google" id="ProtNLM"/>
    </source>
</evidence>
<feature type="signal peptide" evidence="1">
    <location>
        <begin position="1"/>
        <end position="28"/>
    </location>
</feature>
<evidence type="ECO:0000256" key="1">
    <source>
        <dbReference type="SAM" id="SignalP"/>
    </source>
</evidence>
<keyword evidence="1" id="KW-0732">Signal</keyword>
<sequence length="304" mass="33398">MSDTLPKIVVFHLLFIAMLSMSSGIASAAVPETVPEAFAQSVLEETVPIESSGHLVLFSAVREVNNEIRSDSMARLRVTGEGRLYQISRDSNRRDAREHYLGLLRDRGARILFECSGIRCGRSNVWANQIFNQAVLYGRDATQDYLVAGQVADDGSRWLTSVYTVTRGNLREYVWVEHLQVAAGGSIPGLGTVNNRVFGPVVVPWKGGVTYRFDWQATDRRKVNDLARAEGAKVVLVGYSVLAADESFSDAMGRARKAAESLSEVLVKTGVSRQQQELLIVGPSVVVTDPGRQGDRVEVMVITR</sequence>
<gene>
    <name evidence="2" type="ORF">SAMN05216369_2193</name>
</gene>
<evidence type="ECO:0000313" key="3">
    <source>
        <dbReference type="Proteomes" id="UP000184497"/>
    </source>
</evidence>
<accession>A0A1M6SQS4</accession>
<reference evidence="3" key="1">
    <citation type="submission" date="2016-11" db="EMBL/GenBank/DDBJ databases">
        <authorList>
            <person name="Varghese N."/>
            <person name="Submissions S."/>
        </authorList>
    </citation>
    <scope>NUCLEOTIDE SEQUENCE [LARGE SCALE GENOMIC DNA]</scope>
    <source>
        <strain evidence="3">CGMCC 1.10835</strain>
    </source>
</reference>
<dbReference type="AlphaFoldDB" id="A0A1M6SQS4"/>
<evidence type="ECO:0000313" key="2">
    <source>
        <dbReference type="EMBL" id="SHK46989.1"/>
    </source>
</evidence>
<keyword evidence="3" id="KW-1185">Reference proteome</keyword>
<dbReference type="EMBL" id="FRAQ01000001">
    <property type="protein sequence ID" value="SHK46989.1"/>
    <property type="molecule type" value="Genomic_DNA"/>
</dbReference>
<name>A0A1M6SQS4_9GAMM</name>
<protein>
    <recommendedName>
        <fullName evidence="4">DUF4892 domain-containing protein</fullName>
    </recommendedName>
</protein>
<organism evidence="2 3">
    <name type="scientific">Marinobacter antarcticus</name>
    <dbReference type="NCBI Taxonomy" id="564117"/>
    <lineage>
        <taxon>Bacteria</taxon>
        <taxon>Pseudomonadati</taxon>
        <taxon>Pseudomonadota</taxon>
        <taxon>Gammaproteobacteria</taxon>
        <taxon>Pseudomonadales</taxon>
        <taxon>Marinobacteraceae</taxon>
        <taxon>Marinobacter</taxon>
    </lineage>
</organism>
<dbReference type="InterPro" id="IPR032608">
    <property type="entry name" value="DUF4892"/>
</dbReference>
<dbReference type="STRING" id="564117.SAMN05216369_2193"/>
<dbReference type="Pfam" id="PF16234">
    <property type="entry name" value="DUF4892"/>
    <property type="match status" value="1"/>
</dbReference>
<feature type="chain" id="PRO_5013133366" description="DUF4892 domain-containing protein" evidence="1">
    <location>
        <begin position="29"/>
        <end position="304"/>
    </location>
</feature>
<dbReference type="Proteomes" id="UP000184497">
    <property type="component" value="Unassembled WGS sequence"/>
</dbReference>